<dbReference type="GO" id="GO:0006281">
    <property type="term" value="P:DNA repair"/>
    <property type="evidence" value="ECO:0007669"/>
    <property type="project" value="UniProtKB-KW"/>
</dbReference>
<reference evidence="13" key="1">
    <citation type="journal article" date="2020" name="Stud. Mycol.">
        <title>101 Dothideomycetes genomes: a test case for predicting lifestyles and emergence of pathogens.</title>
        <authorList>
            <person name="Haridas S."/>
            <person name="Albert R."/>
            <person name="Binder M."/>
            <person name="Bloem J."/>
            <person name="Labutti K."/>
            <person name="Salamov A."/>
            <person name="Andreopoulos B."/>
            <person name="Baker S."/>
            <person name="Barry K."/>
            <person name="Bills G."/>
            <person name="Bluhm B."/>
            <person name="Cannon C."/>
            <person name="Castanera R."/>
            <person name="Culley D."/>
            <person name="Daum C."/>
            <person name="Ezra D."/>
            <person name="Gonzalez J."/>
            <person name="Henrissat B."/>
            <person name="Kuo A."/>
            <person name="Liang C."/>
            <person name="Lipzen A."/>
            <person name="Lutzoni F."/>
            <person name="Magnuson J."/>
            <person name="Mondo S."/>
            <person name="Nolan M."/>
            <person name="Ohm R."/>
            <person name="Pangilinan J."/>
            <person name="Park H.-J."/>
            <person name="Ramirez L."/>
            <person name="Alfaro M."/>
            <person name="Sun H."/>
            <person name="Tritt A."/>
            <person name="Yoshinaga Y."/>
            <person name="Zwiers L.-H."/>
            <person name="Turgeon B."/>
            <person name="Goodwin S."/>
            <person name="Spatafora J."/>
            <person name="Crous P."/>
            <person name="Grigoriev I."/>
        </authorList>
    </citation>
    <scope>NUCLEOTIDE SEQUENCE</scope>
    <source>
        <strain evidence="13">CBS 130266</strain>
    </source>
</reference>
<dbReference type="GO" id="GO:0017005">
    <property type="term" value="F:3'-tyrosyl-DNA phosphodiesterase activity"/>
    <property type="evidence" value="ECO:0007669"/>
    <property type="project" value="TreeGrafter"/>
</dbReference>
<evidence type="ECO:0000256" key="9">
    <source>
        <dbReference type="PIRSR" id="PIRSR610347-1"/>
    </source>
</evidence>
<feature type="active site" description="Nucleophile" evidence="9">
    <location>
        <position position="181"/>
    </location>
</feature>
<comment type="subcellular location">
    <subcellularLocation>
        <location evidence="1">Nucleus</location>
    </subcellularLocation>
</comment>
<keyword evidence="4" id="KW-0227">DNA damage</keyword>
<feature type="compositionally biased region" description="Basic and acidic residues" evidence="12">
    <location>
        <begin position="1"/>
        <end position="16"/>
    </location>
</feature>
<comment type="similarity">
    <text evidence="2">Belongs to the tyrosyl-DNA phosphodiesterase family.</text>
</comment>
<name>A0A9P4U187_9PEZI</name>
<dbReference type="GO" id="GO:0003690">
    <property type="term" value="F:double-stranded DNA binding"/>
    <property type="evidence" value="ECO:0007669"/>
    <property type="project" value="TreeGrafter"/>
</dbReference>
<dbReference type="FunFam" id="3.30.870.10:FF:000038">
    <property type="entry name" value="Probable tyrosyl-DNA phosphodiesterase"/>
    <property type="match status" value="1"/>
</dbReference>
<feature type="site" description="Interaction with DNA" evidence="11">
    <location>
        <position position="488"/>
    </location>
</feature>
<dbReference type="GO" id="GO:0004527">
    <property type="term" value="F:exonuclease activity"/>
    <property type="evidence" value="ECO:0007669"/>
    <property type="project" value="UniProtKB-KW"/>
</dbReference>
<gene>
    <name evidence="13" type="ORF">EJ08DRAFT_668816</name>
</gene>
<evidence type="ECO:0000256" key="3">
    <source>
        <dbReference type="ARBA" id="ARBA00022722"/>
    </source>
</evidence>
<sequence>MDNHEQPPAKRQKIESDATPFALASLSREISPPPRSNAGIPARKVEGSPHPEDAKASEMNEISNDSQSTSTFSSTERVPSPFQLTRIRDLPESHNIDTVSLTDLLGDPLIKECWQFNYLFDVDFVMNAFDEDVRGFVDVKIVHGSWKTDSSNHIRVAEAALRYPNVTVKIAHMPEVFGTHHTKMMIILRHDDTAQVVIHTANMIHQDWTNMTQAVWRSQPLPFLSEQANGENAATASSGAVGTGERFKVDLLRYLKAYEGRTRTLVDQLKLYDFSSIKAALIASTPNRVSMSSSNPEHHTSWGWPGLQEIVKKVPCSQNAVKERLSIILQCSSISTLTNKWLSNFLDAFCPRSAASSSPFLSASTPTLKPKVNIVFPTPEEIRHSLEGYQSGTSIHTKIQSPAQMKQLTLLRPMFCHWTSEAHYSHPQPTASASDAARRHWAGEKKVVNGVRKALRGRAAPHIKTYIRFSSLAQTEIDWAIVTSANISQQAWGALPDKQGEVRVCSYEIGVVVWPDLFRENEGEQVKMVPVFGADMPKVNDRDGESKVKTRLMGMRMPYDLPLTPYGKTEDPWCATMEYSEPDWRGETYGGYRDT</sequence>
<evidence type="ECO:0000256" key="12">
    <source>
        <dbReference type="SAM" id="MobiDB-lite"/>
    </source>
</evidence>
<dbReference type="PANTHER" id="PTHR12415">
    <property type="entry name" value="TYROSYL-DNA PHOSPHODIESTERASE 1"/>
    <property type="match status" value="1"/>
</dbReference>
<dbReference type="EMBL" id="MU007020">
    <property type="protein sequence ID" value="KAF2433520.1"/>
    <property type="molecule type" value="Genomic_DNA"/>
</dbReference>
<evidence type="ECO:0000256" key="11">
    <source>
        <dbReference type="PIRSR" id="PIRSR610347-3"/>
    </source>
</evidence>
<keyword evidence="6" id="KW-0269">Exonuclease</keyword>
<organism evidence="13 14">
    <name type="scientific">Tothia fuscella</name>
    <dbReference type="NCBI Taxonomy" id="1048955"/>
    <lineage>
        <taxon>Eukaryota</taxon>
        <taxon>Fungi</taxon>
        <taxon>Dikarya</taxon>
        <taxon>Ascomycota</taxon>
        <taxon>Pezizomycotina</taxon>
        <taxon>Dothideomycetes</taxon>
        <taxon>Pleosporomycetidae</taxon>
        <taxon>Venturiales</taxon>
        <taxon>Cylindrosympodiaceae</taxon>
        <taxon>Tothia</taxon>
    </lineage>
</organism>
<dbReference type="CDD" id="cd09123">
    <property type="entry name" value="PLDc_Tdp1_2"/>
    <property type="match status" value="1"/>
</dbReference>
<comment type="caution">
    <text evidence="13">The sequence shown here is derived from an EMBL/GenBank/DDBJ whole genome shotgun (WGS) entry which is preliminary data.</text>
</comment>
<feature type="compositionally biased region" description="Low complexity" evidence="12">
    <location>
        <begin position="63"/>
        <end position="75"/>
    </location>
</feature>
<feature type="region of interest" description="Disordered" evidence="12">
    <location>
        <begin position="1"/>
        <end position="78"/>
    </location>
</feature>
<protein>
    <submittedName>
        <fullName evidence="13">Phospholipase D/nuclease</fullName>
    </submittedName>
</protein>
<feature type="active site" description="Proton donor/acceptor" evidence="9">
    <location>
        <position position="462"/>
    </location>
</feature>
<evidence type="ECO:0000256" key="1">
    <source>
        <dbReference type="ARBA" id="ARBA00004123"/>
    </source>
</evidence>
<dbReference type="Pfam" id="PF06087">
    <property type="entry name" value="Tyr-DNA_phospho"/>
    <property type="match status" value="1"/>
</dbReference>
<dbReference type="InterPro" id="IPR010347">
    <property type="entry name" value="Tdp1"/>
</dbReference>
<dbReference type="CDD" id="cd09194">
    <property type="entry name" value="PLDc_yTdp1_1"/>
    <property type="match status" value="1"/>
</dbReference>
<evidence type="ECO:0000256" key="2">
    <source>
        <dbReference type="ARBA" id="ARBA00010205"/>
    </source>
</evidence>
<feature type="binding site" evidence="10">
    <location>
        <position position="464"/>
    </location>
    <ligand>
        <name>substrate</name>
    </ligand>
</feature>
<accession>A0A9P4U187</accession>
<feature type="compositionally biased region" description="Basic and acidic residues" evidence="12">
    <location>
        <begin position="43"/>
        <end position="58"/>
    </location>
</feature>
<evidence type="ECO:0000256" key="5">
    <source>
        <dbReference type="ARBA" id="ARBA00022801"/>
    </source>
</evidence>
<evidence type="ECO:0000256" key="6">
    <source>
        <dbReference type="ARBA" id="ARBA00022839"/>
    </source>
</evidence>
<evidence type="ECO:0000313" key="13">
    <source>
        <dbReference type="EMBL" id="KAF2433520.1"/>
    </source>
</evidence>
<dbReference type="AlphaFoldDB" id="A0A9P4U187"/>
<keyword evidence="5" id="KW-0378">Hydrolase</keyword>
<evidence type="ECO:0000256" key="8">
    <source>
        <dbReference type="ARBA" id="ARBA00023242"/>
    </source>
</evidence>
<evidence type="ECO:0000256" key="4">
    <source>
        <dbReference type="ARBA" id="ARBA00022763"/>
    </source>
</evidence>
<dbReference type="GO" id="GO:0003697">
    <property type="term" value="F:single-stranded DNA binding"/>
    <property type="evidence" value="ECO:0007669"/>
    <property type="project" value="TreeGrafter"/>
</dbReference>
<dbReference type="Gene3D" id="3.30.870.10">
    <property type="entry name" value="Endonuclease Chain A"/>
    <property type="match status" value="2"/>
</dbReference>
<dbReference type="SUPFAM" id="SSF56024">
    <property type="entry name" value="Phospholipase D/nuclease"/>
    <property type="match status" value="2"/>
</dbReference>
<dbReference type="GO" id="GO:0005634">
    <property type="term" value="C:nucleus"/>
    <property type="evidence" value="ECO:0007669"/>
    <property type="project" value="UniProtKB-SubCell"/>
</dbReference>
<proteinExistence type="inferred from homology"/>
<evidence type="ECO:0000256" key="7">
    <source>
        <dbReference type="ARBA" id="ARBA00023204"/>
    </source>
</evidence>
<keyword evidence="7" id="KW-0234">DNA repair</keyword>
<keyword evidence="3" id="KW-0540">Nuclease</keyword>
<evidence type="ECO:0000313" key="14">
    <source>
        <dbReference type="Proteomes" id="UP000800235"/>
    </source>
</evidence>
<keyword evidence="14" id="KW-1185">Reference proteome</keyword>
<dbReference type="OrthoDB" id="47785at2759"/>
<keyword evidence="8" id="KW-0539">Nucleus</keyword>
<feature type="binding site" evidence="10">
    <location>
        <position position="183"/>
    </location>
    <ligand>
        <name>substrate</name>
    </ligand>
</feature>
<evidence type="ECO:0000256" key="10">
    <source>
        <dbReference type="PIRSR" id="PIRSR610347-2"/>
    </source>
</evidence>
<dbReference type="PANTHER" id="PTHR12415:SF0">
    <property type="entry name" value="TYROSYL-DNA PHOSPHODIESTERASE 1"/>
    <property type="match status" value="1"/>
</dbReference>
<dbReference type="Proteomes" id="UP000800235">
    <property type="component" value="Unassembled WGS sequence"/>
</dbReference>